<protein>
    <submittedName>
        <fullName evidence="1">Uncharacterized protein</fullName>
    </submittedName>
</protein>
<dbReference type="Proteomes" id="UP000182769">
    <property type="component" value="Unassembled WGS sequence"/>
</dbReference>
<accession>A0A0K6ITR5</accession>
<organism evidence="1 2">
    <name type="scientific">Marinomonas fungiae</name>
    <dbReference type="NCBI Taxonomy" id="1137284"/>
    <lineage>
        <taxon>Bacteria</taxon>
        <taxon>Pseudomonadati</taxon>
        <taxon>Pseudomonadota</taxon>
        <taxon>Gammaproteobacteria</taxon>
        <taxon>Oceanospirillales</taxon>
        <taxon>Oceanospirillaceae</taxon>
        <taxon>Marinomonas</taxon>
    </lineage>
</organism>
<evidence type="ECO:0000313" key="1">
    <source>
        <dbReference type="EMBL" id="CUB06495.1"/>
    </source>
</evidence>
<dbReference type="RefSeq" id="WP_055464615.1">
    <property type="nucleotide sequence ID" value="NZ_CYHG01000018.1"/>
</dbReference>
<keyword evidence="2" id="KW-1185">Reference proteome</keyword>
<sequence>MRKKYLYSAALILFLSVSMFGFHLLKLAFSENYQTSLDSFSYYFMASDSVEQIVETLAQKPTLYKYTFGDNGPIRETLMFDQVLMESDREAIEESLAMVGFMPDLVSSKLFVSEDGSVTAEVLGDEILVLSY</sequence>
<name>A0A0K6ITR5_9GAMM</name>
<proteinExistence type="predicted"/>
<dbReference type="AlphaFoldDB" id="A0A0K6ITR5"/>
<gene>
    <name evidence="1" type="ORF">Ga0061065_11848</name>
</gene>
<evidence type="ECO:0000313" key="2">
    <source>
        <dbReference type="Proteomes" id="UP000182769"/>
    </source>
</evidence>
<dbReference type="EMBL" id="CYHG01000018">
    <property type="protein sequence ID" value="CUB06495.1"/>
    <property type="molecule type" value="Genomic_DNA"/>
</dbReference>
<reference evidence="2" key="1">
    <citation type="submission" date="2015-08" db="EMBL/GenBank/DDBJ databases">
        <authorList>
            <person name="Varghese N."/>
        </authorList>
    </citation>
    <scope>NUCLEOTIDE SEQUENCE [LARGE SCALE GENOMIC DNA]</scope>
    <source>
        <strain evidence="2">JCM 18476</strain>
    </source>
</reference>